<accession>A0ABI8A9Q2</accession>
<dbReference type="InterPro" id="IPR033773">
    <property type="entry name" value="CBX7_C"/>
</dbReference>
<feature type="compositionally biased region" description="Pro residues" evidence="1">
    <location>
        <begin position="253"/>
        <end position="262"/>
    </location>
</feature>
<reference evidence="2" key="3">
    <citation type="submission" date="2025-09" db="UniProtKB">
        <authorList>
            <consortium name="Ensembl"/>
        </authorList>
    </citation>
    <scope>IDENTIFICATION</scope>
    <source>
        <strain evidence="2">breed Abyssinian</strain>
    </source>
</reference>
<proteinExistence type="predicted"/>
<evidence type="ECO:0000313" key="3">
    <source>
        <dbReference type="Proteomes" id="UP000823872"/>
    </source>
</evidence>
<feature type="region of interest" description="Disordered" evidence="1">
    <location>
        <begin position="84"/>
        <end position="131"/>
    </location>
</feature>
<reference evidence="2" key="2">
    <citation type="submission" date="2025-08" db="UniProtKB">
        <authorList>
            <consortium name="Ensembl"/>
        </authorList>
    </citation>
    <scope>IDENTIFICATION</scope>
    <source>
        <strain evidence="2">breed Abyssinian</strain>
    </source>
</reference>
<sequence length="297" mass="32553">MKKNSFVCLLHEPRFGFSWSMFSLYLLYAPLLCTRVIFPAAPIPVPPTTPWGDEAAPWGQDEWLYPARAGAGLLGAGFLGRGGGRGDGRLRATERREGQSRRGGERHEQRRGSGGEGRADPPCPGLPPQRLYSMDLRSSHKAKGKEKLCFSLTRPLGSGSPEGVVKAGAPELVDKGPLVPTLPFPLRKPRKAHKYLRLSRKKFPPRGPDLESHSHPRELFLQEPAAPDVLQAASEWEPAEQPPEEEDADLAEGPPPWTPVLPPSEVTVTDITANSVTVTFREAQAAEGFFRDRGGKF</sequence>
<evidence type="ECO:0000313" key="2">
    <source>
        <dbReference type="Ensembl" id="ENSFCTP00005055992.1"/>
    </source>
</evidence>
<reference evidence="2 3" key="1">
    <citation type="submission" date="2021-02" db="EMBL/GenBank/DDBJ databases">
        <title>Safari Cat Assemblies.</title>
        <authorList>
            <person name="Bredemeyer K.R."/>
            <person name="Murphy W.J."/>
        </authorList>
    </citation>
    <scope>NUCLEOTIDE SEQUENCE [LARGE SCALE GENOMIC DNA]</scope>
</reference>
<dbReference type="Proteomes" id="UP000823872">
    <property type="component" value="Chromosome B4"/>
</dbReference>
<evidence type="ECO:0000256" key="1">
    <source>
        <dbReference type="SAM" id="MobiDB-lite"/>
    </source>
</evidence>
<dbReference type="PANTHER" id="PTHR47277">
    <property type="entry name" value="CHROMOBOX PROTEIN HOMOLOG 7"/>
    <property type="match status" value="1"/>
</dbReference>
<gene>
    <name evidence="2" type="primary">CBX7</name>
</gene>
<dbReference type="GeneTree" id="ENSGT00940000158365"/>
<dbReference type="Pfam" id="PF17218">
    <property type="entry name" value="CBX7_C"/>
    <property type="match status" value="1"/>
</dbReference>
<organism evidence="2 3">
    <name type="scientific">Felis catus</name>
    <name type="common">Cat</name>
    <name type="synonym">Felis silvestris catus</name>
    <dbReference type="NCBI Taxonomy" id="9685"/>
    <lineage>
        <taxon>Eukaryota</taxon>
        <taxon>Metazoa</taxon>
        <taxon>Chordata</taxon>
        <taxon>Craniata</taxon>
        <taxon>Vertebrata</taxon>
        <taxon>Euteleostomi</taxon>
        <taxon>Mammalia</taxon>
        <taxon>Eutheria</taxon>
        <taxon>Laurasiatheria</taxon>
        <taxon>Carnivora</taxon>
        <taxon>Feliformia</taxon>
        <taxon>Felidae</taxon>
        <taxon>Felinae</taxon>
        <taxon>Felis</taxon>
    </lineage>
</organism>
<protein>
    <submittedName>
        <fullName evidence="2">Chromobox 7</fullName>
    </submittedName>
</protein>
<keyword evidence="3" id="KW-1185">Reference proteome</keyword>
<name>A0ABI8A9Q2_FELCA</name>
<dbReference type="PANTHER" id="PTHR47277:SF1">
    <property type="entry name" value="CHROMOBOX PROTEIN HOMOLOG 7"/>
    <property type="match status" value="1"/>
</dbReference>
<feature type="compositionally biased region" description="Basic and acidic residues" evidence="1">
    <location>
        <begin position="84"/>
        <end position="119"/>
    </location>
</feature>
<dbReference type="Ensembl" id="ENSFCTT00005080422.1">
    <property type="protein sequence ID" value="ENSFCTP00005055992.1"/>
    <property type="gene ID" value="ENSFCTG00005028590.1"/>
</dbReference>
<dbReference type="InterPro" id="IPR043000">
    <property type="entry name" value="CBX7"/>
</dbReference>
<feature type="region of interest" description="Disordered" evidence="1">
    <location>
        <begin position="229"/>
        <end position="264"/>
    </location>
</feature>